<evidence type="ECO:0000256" key="13">
    <source>
        <dbReference type="PIRSR" id="PIRSR603373-1"/>
    </source>
</evidence>
<organism evidence="17 18">
    <name type="scientific">Niastella vici</name>
    <dbReference type="NCBI Taxonomy" id="1703345"/>
    <lineage>
        <taxon>Bacteria</taxon>
        <taxon>Pseudomonadati</taxon>
        <taxon>Bacteroidota</taxon>
        <taxon>Chitinophagia</taxon>
        <taxon>Chitinophagales</taxon>
        <taxon>Chitinophagaceae</taxon>
        <taxon>Niastella</taxon>
    </lineage>
</organism>
<evidence type="ECO:0000256" key="15">
    <source>
        <dbReference type="RuleBase" id="RU362098"/>
    </source>
</evidence>
<evidence type="ECO:0000256" key="9">
    <source>
        <dbReference type="ARBA" id="ARBA00023065"/>
    </source>
</evidence>
<dbReference type="PANTHER" id="PTHR43185:SF1">
    <property type="entry name" value="FE(2+) TRANSPORTER FEOB"/>
    <property type="match status" value="1"/>
</dbReference>
<name>A0A1V9FKS5_9BACT</name>
<dbReference type="InterPro" id="IPR011640">
    <property type="entry name" value="Fe2_transport_prot_B_C"/>
</dbReference>
<dbReference type="Proteomes" id="UP000192796">
    <property type="component" value="Unassembled WGS sequence"/>
</dbReference>
<sequence length="705" mass="79408">MAKNMLYIALVGNPNSGKSSLFNCLTGLNQKVGNFPGVTVDKKTGFTYISDKVITTVIDLPGTYSLYPKQPDEWVSYRVMMGQDGQIQADVLVVVVDASNLKRNLLFASQIIDLKQPVVIALTMADLAKKKGIQIDLAELERELGVPVLSINPRKEKGIVELKKAIEQTASRIYKMPVRDFIPNKELAYQPIEELQALFPKASDYTAIHYLINHEHFNLEDSLQDNIEQIERRHSFNHTKIQASEILQRYNRIKHIMQVAVSEPNPHQQTLFTEKLDNILLDRKWGYVILLGVLFFLFQSIFWLAHYPMDWIEQVFSVLSAWLSTTLPQKWWSDLLINGVVAGLSGIMVFVPQIMILFGLITLLEDTGYMARISFLMDRLMRGVGLNGKSVMPLIGGFACAVPAIMSARTIENKKERLLTILITPLMSCSARLPVYVTLVGLVIPNKSLAGIFNLQGLIMMCLYLLGIVTALVVACVARHLIKFNGKSFFILELPMYRSPRWKNLVQTMINKAKIFVSEAGRIIMLVSLLLWGLSSFGPSKRMAEIEKRYALARQNAALPADSLEVEYKAAKLQNSYAGIFGKAIEPTIKPLGYDWKVGIAILASFAAREVFVGTMATIYSVGDDEEGLRLRDKLRMAKWPNGKPVFTLAAGISLLLFYVFAMQCVSTLAIIHRETQSWKWPIIQFTYMTTIAYLMSLLAYQILK</sequence>
<evidence type="ECO:0000313" key="17">
    <source>
        <dbReference type="EMBL" id="OQP58945.1"/>
    </source>
</evidence>
<keyword evidence="7 15" id="KW-1133">Transmembrane helix</keyword>
<dbReference type="GO" id="GO:0015093">
    <property type="term" value="F:ferrous iron transmembrane transporter activity"/>
    <property type="evidence" value="ECO:0007669"/>
    <property type="project" value="UniProtKB-UniRule"/>
</dbReference>
<dbReference type="GO" id="GO:0005886">
    <property type="term" value="C:plasma membrane"/>
    <property type="evidence" value="ECO:0007669"/>
    <property type="project" value="UniProtKB-SubCell"/>
</dbReference>
<comment type="caution">
    <text evidence="17">The sequence shown here is derived from an EMBL/GenBank/DDBJ whole genome shotgun (WGS) entry which is preliminary data.</text>
</comment>
<feature type="transmembrane region" description="Helical" evidence="15">
    <location>
        <begin position="683"/>
        <end position="704"/>
    </location>
</feature>
<dbReference type="InterPro" id="IPR006073">
    <property type="entry name" value="GTP-bd"/>
</dbReference>
<feature type="transmembrane region" description="Helical" evidence="15">
    <location>
        <begin position="384"/>
        <end position="406"/>
    </location>
</feature>
<feature type="binding site" evidence="13">
    <location>
        <begin position="37"/>
        <end position="41"/>
    </location>
    <ligand>
        <name>GTP</name>
        <dbReference type="ChEBI" id="CHEBI:37565"/>
        <label>1</label>
    </ligand>
</feature>
<dbReference type="PANTHER" id="PTHR43185">
    <property type="entry name" value="FERROUS IRON TRANSPORT PROTEIN B"/>
    <property type="match status" value="1"/>
</dbReference>
<protein>
    <recommendedName>
        <fullName evidence="12 15">Ferrous iron transport protein B</fullName>
    </recommendedName>
</protein>
<dbReference type="AlphaFoldDB" id="A0A1V9FKS5"/>
<keyword evidence="8 15" id="KW-0408">Iron</keyword>
<feature type="transmembrane region" description="Helical" evidence="15">
    <location>
        <begin position="335"/>
        <end position="364"/>
    </location>
</feature>
<keyword evidence="14" id="KW-0479">Metal-binding</keyword>
<comment type="subcellular location">
    <subcellularLocation>
        <location evidence="15">Cell inner membrane</location>
        <topology evidence="15">Multi-pass membrane protein</topology>
    </subcellularLocation>
    <subcellularLocation>
        <location evidence="1">Cell membrane</location>
        <topology evidence="1">Multi-pass membrane protein</topology>
    </subcellularLocation>
</comment>
<dbReference type="PRINTS" id="PR00326">
    <property type="entry name" value="GTP1OBG"/>
</dbReference>
<dbReference type="InterPro" id="IPR030389">
    <property type="entry name" value="G_FEOB_dom"/>
</dbReference>
<feature type="binding site" evidence="13">
    <location>
        <begin position="12"/>
        <end position="19"/>
    </location>
    <ligand>
        <name>GTP</name>
        <dbReference type="ChEBI" id="CHEBI:37565"/>
        <label>1</label>
    </ligand>
</feature>
<dbReference type="Pfam" id="PF07670">
    <property type="entry name" value="Gate"/>
    <property type="match status" value="2"/>
</dbReference>
<dbReference type="Pfam" id="PF02421">
    <property type="entry name" value="FeoB_N"/>
    <property type="match status" value="1"/>
</dbReference>
<comment type="caution">
    <text evidence="15">Lacks conserved residue(s) required for the propagation of feature annotation.</text>
</comment>
<evidence type="ECO:0000256" key="4">
    <source>
        <dbReference type="ARBA" id="ARBA00022496"/>
    </source>
</evidence>
<keyword evidence="2 15" id="KW-0813">Transport</keyword>
<proteinExistence type="inferred from homology"/>
<dbReference type="InterPro" id="IPR050860">
    <property type="entry name" value="FeoB_GTPase"/>
</dbReference>
<dbReference type="InterPro" id="IPR027417">
    <property type="entry name" value="P-loop_NTPase"/>
</dbReference>
<evidence type="ECO:0000256" key="3">
    <source>
        <dbReference type="ARBA" id="ARBA00022475"/>
    </source>
</evidence>
<evidence type="ECO:0000256" key="10">
    <source>
        <dbReference type="ARBA" id="ARBA00023134"/>
    </source>
</evidence>
<dbReference type="PROSITE" id="PS51711">
    <property type="entry name" value="G_FEOB"/>
    <property type="match status" value="1"/>
</dbReference>
<dbReference type="GO" id="GO:0005525">
    <property type="term" value="F:GTP binding"/>
    <property type="evidence" value="ECO:0007669"/>
    <property type="project" value="UniProtKB-KW"/>
</dbReference>
<dbReference type="NCBIfam" id="TIGR00437">
    <property type="entry name" value="feoB"/>
    <property type="match status" value="1"/>
</dbReference>
<dbReference type="InterPro" id="IPR003373">
    <property type="entry name" value="Fe2_transport_prot-B"/>
</dbReference>
<keyword evidence="3" id="KW-1003">Cell membrane</keyword>
<evidence type="ECO:0000256" key="6">
    <source>
        <dbReference type="ARBA" id="ARBA00022741"/>
    </source>
</evidence>
<feature type="binding site" evidence="14">
    <location>
        <position position="27"/>
    </location>
    <ligand>
        <name>Mg(2+)</name>
        <dbReference type="ChEBI" id="CHEBI:18420"/>
        <label>2</label>
    </ligand>
</feature>
<keyword evidence="18" id="KW-1185">Reference proteome</keyword>
<feature type="binding site" evidence="14">
    <location>
        <position position="26"/>
    </location>
    <ligand>
        <name>Mg(2+)</name>
        <dbReference type="ChEBI" id="CHEBI:18420"/>
        <label>2</label>
    </ligand>
</feature>
<comment type="similarity">
    <text evidence="15">Belongs to the TRAFAC class TrmE-Era-EngA-EngB-Septin-like GTPase superfamily. FeoB GTPase (TC 9.A.8) family.</text>
</comment>
<keyword evidence="11 15" id="KW-0472">Membrane</keyword>
<feature type="transmembrane region" description="Helical" evidence="15">
    <location>
        <begin position="285"/>
        <end position="305"/>
    </location>
</feature>
<feature type="domain" description="FeoB-type G" evidence="16">
    <location>
        <begin position="5"/>
        <end position="172"/>
    </location>
</feature>
<evidence type="ECO:0000313" key="18">
    <source>
        <dbReference type="Proteomes" id="UP000192796"/>
    </source>
</evidence>
<evidence type="ECO:0000256" key="11">
    <source>
        <dbReference type="ARBA" id="ARBA00023136"/>
    </source>
</evidence>
<dbReference type="Gene3D" id="3.40.50.300">
    <property type="entry name" value="P-loop containing nucleotide triphosphate hydrolases"/>
    <property type="match status" value="1"/>
</dbReference>
<dbReference type="RefSeq" id="WP_081155099.1">
    <property type="nucleotide sequence ID" value="NZ_LVYD01000090.1"/>
</dbReference>
<feature type="binding site" evidence="13">
    <location>
        <begin position="59"/>
        <end position="62"/>
    </location>
    <ligand>
        <name>GTP</name>
        <dbReference type="ChEBI" id="CHEBI:37565"/>
        <label>1</label>
    </ligand>
</feature>
<keyword evidence="10 13" id="KW-0342">GTP-binding</keyword>
<dbReference type="CDD" id="cd01879">
    <property type="entry name" value="FeoB"/>
    <property type="match status" value="1"/>
</dbReference>
<dbReference type="Pfam" id="PF07664">
    <property type="entry name" value="FeoB_C"/>
    <property type="match status" value="1"/>
</dbReference>
<keyword evidence="4 15" id="KW-0410">Iron transport</keyword>
<keyword evidence="9" id="KW-0406">Ion transport</keyword>
<dbReference type="STRING" id="1703345.A3860_39115"/>
<reference evidence="17 18" key="1">
    <citation type="submission" date="2016-03" db="EMBL/GenBank/DDBJ databases">
        <title>Niastella vici sp. nov., isolated from farmland soil.</title>
        <authorList>
            <person name="Chen L."/>
            <person name="Wang D."/>
            <person name="Yang S."/>
            <person name="Wang G."/>
        </authorList>
    </citation>
    <scope>NUCLEOTIDE SEQUENCE [LARGE SCALE GENOMIC DNA]</scope>
    <source>
        <strain evidence="17 18">DJ57</strain>
    </source>
</reference>
<evidence type="ECO:0000256" key="2">
    <source>
        <dbReference type="ARBA" id="ARBA00022448"/>
    </source>
</evidence>
<feature type="transmembrane region" description="Helical" evidence="15">
    <location>
        <begin position="646"/>
        <end position="671"/>
    </location>
</feature>
<keyword evidence="5 15" id="KW-0812">Transmembrane</keyword>
<evidence type="ECO:0000256" key="1">
    <source>
        <dbReference type="ARBA" id="ARBA00004651"/>
    </source>
</evidence>
<feature type="transmembrane region" description="Helical" evidence="15">
    <location>
        <begin position="456"/>
        <end position="478"/>
    </location>
</feature>
<dbReference type="SUPFAM" id="SSF52540">
    <property type="entry name" value="P-loop containing nucleoside triphosphate hydrolases"/>
    <property type="match status" value="1"/>
</dbReference>
<dbReference type="OrthoDB" id="9809127at2"/>
<dbReference type="GO" id="GO:0046872">
    <property type="term" value="F:metal ion binding"/>
    <property type="evidence" value="ECO:0007669"/>
    <property type="project" value="UniProtKB-KW"/>
</dbReference>
<keyword evidence="6 13" id="KW-0547">Nucleotide-binding</keyword>
<accession>A0A1V9FKS5</accession>
<evidence type="ECO:0000256" key="7">
    <source>
        <dbReference type="ARBA" id="ARBA00022989"/>
    </source>
</evidence>
<evidence type="ECO:0000259" key="16">
    <source>
        <dbReference type="PROSITE" id="PS51711"/>
    </source>
</evidence>
<feature type="transmembrane region" description="Helical" evidence="15">
    <location>
        <begin position="418"/>
        <end position="444"/>
    </location>
</feature>
<keyword evidence="14" id="KW-0460">Magnesium</keyword>
<dbReference type="EMBL" id="LVYD01000090">
    <property type="protein sequence ID" value="OQP58945.1"/>
    <property type="molecule type" value="Genomic_DNA"/>
</dbReference>
<evidence type="ECO:0000256" key="5">
    <source>
        <dbReference type="ARBA" id="ARBA00022692"/>
    </source>
</evidence>
<dbReference type="InterPro" id="IPR011642">
    <property type="entry name" value="Gate_dom"/>
</dbReference>
<feature type="binding site" evidence="14">
    <location>
        <position position="23"/>
    </location>
    <ligand>
        <name>Mg(2+)</name>
        <dbReference type="ChEBI" id="CHEBI:18420"/>
        <label>2</label>
    </ligand>
</feature>
<evidence type="ECO:0000256" key="8">
    <source>
        <dbReference type="ARBA" id="ARBA00023004"/>
    </source>
</evidence>
<gene>
    <name evidence="17" type="ORF">A3860_39115</name>
</gene>
<comment type="function">
    <text evidence="15">Probable transporter of a GTP-driven Fe(2+) uptake system.</text>
</comment>
<evidence type="ECO:0000256" key="14">
    <source>
        <dbReference type="PIRSR" id="PIRSR603373-2"/>
    </source>
</evidence>
<evidence type="ECO:0000256" key="12">
    <source>
        <dbReference type="NCBIfam" id="TIGR00437"/>
    </source>
</evidence>